<dbReference type="GO" id="GO:0006629">
    <property type="term" value="P:lipid metabolic process"/>
    <property type="evidence" value="ECO:0007669"/>
    <property type="project" value="InterPro"/>
</dbReference>
<dbReference type="Proteomes" id="UP000078284">
    <property type="component" value="Chromosome 3"/>
</dbReference>
<dbReference type="AlphaFoldDB" id="A0A178VJN0"/>
<dbReference type="FunFam" id="3.20.20.190:FF:000013">
    <property type="entry name" value="Glycerophosphodiester phosphodiesterase GDPDL3"/>
    <property type="match status" value="1"/>
</dbReference>
<dbReference type="InterPro" id="IPR017946">
    <property type="entry name" value="PLC-like_Pdiesterase_TIM-brl"/>
</dbReference>
<evidence type="ECO:0000256" key="4">
    <source>
        <dbReference type="ARBA" id="ARBA00022801"/>
    </source>
</evidence>
<dbReference type="SUPFAM" id="SSF51695">
    <property type="entry name" value="PLC-like phosphodiesterases"/>
    <property type="match status" value="2"/>
</dbReference>
<evidence type="ECO:0000313" key="9">
    <source>
        <dbReference type="EMBL" id="OAP06620.1"/>
    </source>
</evidence>
<dbReference type="ExpressionAtlas" id="A0A178VJN0">
    <property type="expression patterns" value="baseline and differential"/>
</dbReference>
<organism evidence="9 10">
    <name type="scientific">Arabidopsis thaliana</name>
    <name type="common">Mouse-ear cress</name>
    <dbReference type="NCBI Taxonomy" id="3702"/>
    <lineage>
        <taxon>Eukaryota</taxon>
        <taxon>Viridiplantae</taxon>
        <taxon>Streptophyta</taxon>
        <taxon>Embryophyta</taxon>
        <taxon>Tracheophyta</taxon>
        <taxon>Spermatophyta</taxon>
        <taxon>Magnoliopsida</taxon>
        <taxon>eudicotyledons</taxon>
        <taxon>Gunneridae</taxon>
        <taxon>Pentapetalae</taxon>
        <taxon>rosids</taxon>
        <taxon>malvids</taxon>
        <taxon>Brassicales</taxon>
        <taxon>Brassicaceae</taxon>
        <taxon>Camelineae</taxon>
        <taxon>Arabidopsis</taxon>
    </lineage>
</organism>
<evidence type="ECO:0000259" key="8">
    <source>
        <dbReference type="PROSITE" id="PS51704"/>
    </source>
</evidence>
<dbReference type="EC" id="3.1.4.46" evidence="1"/>
<keyword evidence="4" id="KW-0378">Hydrolase</keyword>
<protein>
    <recommendedName>
        <fullName evidence="1">glycerophosphodiester phosphodiesterase</fullName>
        <ecNumber evidence="1">3.1.4.46</ecNumber>
    </recommendedName>
</protein>
<sequence>MACPRVIFLILITFFILQTAFSSSWQTLSGKPPAVIARGGFSGMFPDSSIQAYQLVNITTSPDVMLWCDLQLTKDGVGICFPNLKLDNGSNVIRIDPHYKERFSVDFTWKELSDVKLAQGVVSRPYIFDDVSSILAIEEVAKLTASGLWLNIQDSAFYAQHNLSMRNSVVSLSRRLKVNFISSPEISFLKSMKNSVKPTVTKLIFRFLKQDHIEPFTNQSYGSLTKNLTYIRTFSSGILVPKSYIWPVDSALYLQPHTSLVTDAHKEGLQVFASEFANDFVIAYNYSYDPTAEYLSFIDNGNFSVDGFLSDFPVTPYRAINCFSHVDPKRAKEQAKITIISKNGASGDFPGCTDLAYQRAASDGADILDCNVQMSKDKIPFCMSSFDLINSTNVIETSFRNLSSVVSEINPRRSGIYTFSLTMSQIQTLKPTISNLEKDSGLFRNPRNNKAGKFLTLSEFLFLPNRYSSLLGLLIEVENAAYLVEHQGISVVDAVLDELKRATTQQNKTSARTILIQSTDKSVLMKFKEKNKMNHDELVYRVDDNIRDVADSAIKDIKNFAGSIVISKKSVFPYKGFIILEKETNIASKLKSSGLRVYVERFSNECVTHAFDFYDDPTLEIDSFVRDVQIDGIITDFPATTARYRKNKCYGEFGLTTTGELITFANPMLLPPAEAPYPALLDSDVTEPPLPEARSQPPASSPSKAEEKAIEVPFAFIAMAILVCFFISV</sequence>
<evidence type="ECO:0000256" key="7">
    <source>
        <dbReference type="SAM" id="SignalP"/>
    </source>
</evidence>
<dbReference type="PROSITE" id="PS51704">
    <property type="entry name" value="GP_PDE"/>
    <property type="match status" value="2"/>
</dbReference>
<reference evidence="10" key="1">
    <citation type="journal article" date="2016" name="Proc. Natl. Acad. Sci. U.S.A.">
        <title>Chromosome-level assembly of Arabidopsis thaliana Ler reveals the extent of translocation and inversion polymorphisms.</title>
        <authorList>
            <person name="Zapata L."/>
            <person name="Ding J."/>
            <person name="Willing E.M."/>
            <person name="Hartwig B."/>
            <person name="Bezdan D."/>
            <person name="Jiao W.B."/>
            <person name="Patel V."/>
            <person name="Velikkakam James G."/>
            <person name="Koornneef M."/>
            <person name="Ossowski S."/>
            <person name="Schneeberger K."/>
        </authorList>
    </citation>
    <scope>NUCLEOTIDE SEQUENCE [LARGE SCALE GENOMIC DNA]</scope>
    <source>
        <strain evidence="10">cv. Landsberg erecta</strain>
    </source>
</reference>
<evidence type="ECO:0000256" key="3">
    <source>
        <dbReference type="ARBA" id="ARBA00022798"/>
    </source>
</evidence>
<dbReference type="EMBL" id="LUHQ01000003">
    <property type="protein sequence ID" value="OAP06620.1"/>
    <property type="molecule type" value="Genomic_DNA"/>
</dbReference>
<feature type="chain" id="PRO_5008094980" description="glycerophosphodiester phosphodiesterase" evidence="7">
    <location>
        <begin position="23"/>
        <end position="729"/>
    </location>
</feature>
<evidence type="ECO:0000313" key="10">
    <source>
        <dbReference type="Proteomes" id="UP000078284"/>
    </source>
</evidence>
<comment type="catalytic activity">
    <reaction evidence="6">
        <text>a sn-glycero-3-phosphodiester + H2O = an alcohol + sn-glycerol 3-phosphate + H(+)</text>
        <dbReference type="Rhea" id="RHEA:12969"/>
        <dbReference type="ChEBI" id="CHEBI:15377"/>
        <dbReference type="ChEBI" id="CHEBI:15378"/>
        <dbReference type="ChEBI" id="CHEBI:30879"/>
        <dbReference type="ChEBI" id="CHEBI:57597"/>
        <dbReference type="ChEBI" id="CHEBI:83408"/>
        <dbReference type="EC" id="3.1.4.46"/>
    </reaction>
</comment>
<dbReference type="GO" id="GO:0006071">
    <property type="term" value="P:glycerol metabolic process"/>
    <property type="evidence" value="ECO:0007669"/>
    <property type="project" value="UniProtKB-KW"/>
</dbReference>
<evidence type="ECO:0000256" key="5">
    <source>
        <dbReference type="ARBA" id="ARBA00023180"/>
    </source>
</evidence>
<proteinExistence type="predicted"/>
<dbReference type="Pfam" id="PF03009">
    <property type="entry name" value="GDPD"/>
    <property type="match status" value="1"/>
</dbReference>
<dbReference type="CDD" id="cd08603">
    <property type="entry name" value="GDPD_SHV3_repeat_1"/>
    <property type="match status" value="1"/>
</dbReference>
<evidence type="ECO:0000256" key="6">
    <source>
        <dbReference type="ARBA" id="ARBA00047512"/>
    </source>
</evidence>
<feature type="domain" description="GP-PDE" evidence="8">
    <location>
        <begin position="337"/>
        <end position="645"/>
    </location>
</feature>
<evidence type="ECO:0000256" key="2">
    <source>
        <dbReference type="ARBA" id="ARBA00022729"/>
    </source>
</evidence>
<dbReference type="InterPro" id="IPR030395">
    <property type="entry name" value="GP_PDE_dom"/>
</dbReference>
<gene>
    <name evidence="9" type="ordered locus">AXX17_At3g21880</name>
</gene>
<dbReference type="FunFam" id="3.20.20.190:FF:000011">
    <property type="entry name" value="Glycerophosphodiester phosphodiesterase GDPDL3"/>
    <property type="match status" value="1"/>
</dbReference>
<feature type="domain" description="GP-PDE" evidence="8">
    <location>
        <begin position="33"/>
        <end position="320"/>
    </location>
</feature>
<evidence type="ECO:0000256" key="1">
    <source>
        <dbReference type="ARBA" id="ARBA00012247"/>
    </source>
</evidence>
<dbReference type="Gene3D" id="3.20.20.190">
    <property type="entry name" value="Phosphatidylinositol (PI) phosphodiesterase"/>
    <property type="match status" value="2"/>
</dbReference>
<dbReference type="GO" id="GO:0008889">
    <property type="term" value="F:glycerophosphodiester phosphodiesterase activity"/>
    <property type="evidence" value="ECO:0007669"/>
    <property type="project" value="UniProtKB-EC"/>
</dbReference>
<keyword evidence="3" id="KW-0319">Glycerol metabolism</keyword>
<keyword evidence="2 7" id="KW-0732">Signal</keyword>
<comment type="caution">
    <text evidence="9">The sequence shown here is derived from an EMBL/GenBank/DDBJ whole genome shotgun (WGS) entry which is preliminary data.</text>
</comment>
<dbReference type="PANTHER" id="PTHR43620:SF10">
    <property type="entry name" value="GLYCEROPHOSPHODIESTER PHOSPHODIESTERASE GDPDL5"/>
    <property type="match status" value="1"/>
</dbReference>
<name>A0A178VJN0_ARATH</name>
<accession>A0A178VJN0</accession>
<dbReference type="CDD" id="cd08604">
    <property type="entry name" value="GDPD_SHV3_repeat_2"/>
    <property type="match status" value="1"/>
</dbReference>
<feature type="signal peptide" evidence="7">
    <location>
        <begin position="1"/>
        <end position="22"/>
    </location>
</feature>
<dbReference type="PANTHER" id="PTHR43620">
    <property type="entry name" value="GLYCEROPHOSPHORYL DIESTER PHOSPHODIESTERASE"/>
    <property type="match status" value="1"/>
</dbReference>
<keyword evidence="5" id="KW-0325">Glycoprotein</keyword>